<keyword evidence="2 7" id="KW-0813">Transport</keyword>
<evidence type="ECO:0000256" key="4">
    <source>
        <dbReference type="ARBA" id="ARBA00022692"/>
    </source>
</evidence>
<feature type="transmembrane region" description="Helical" evidence="7">
    <location>
        <begin position="182"/>
        <end position="203"/>
    </location>
</feature>
<name>A0A4R2GTM3_9ACTN</name>
<dbReference type="Pfam" id="PF00528">
    <property type="entry name" value="BPD_transp_1"/>
    <property type="match status" value="1"/>
</dbReference>
<evidence type="ECO:0000256" key="7">
    <source>
        <dbReference type="RuleBase" id="RU363032"/>
    </source>
</evidence>
<dbReference type="GO" id="GO:0005886">
    <property type="term" value="C:plasma membrane"/>
    <property type="evidence" value="ECO:0007669"/>
    <property type="project" value="UniProtKB-SubCell"/>
</dbReference>
<dbReference type="SUPFAM" id="SSF161098">
    <property type="entry name" value="MetI-like"/>
    <property type="match status" value="1"/>
</dbReference>
<comment type="caution">
    <text evidence="9">The sequence shown here is derived from an EMBL/GenBank/DDBJ whole genome shotgun (WGS) entry which is preliminary data.</text>
</comment>
<keyword evidence="10" id="KW-1185">Reference proteome</keyword>
<dbReference type="CDD" id="cd06261">
    <property type="entry name" value="TM_PBP2"/>
    <property type="match status" value="1"/>
</dbReference>
<evidence type="ECO:0000313" key="9">
    <source>
        <dbReference type="EMBL" id="TCO13517.1"/>
    </source>
</evidence>
<feature type="transmembrane region" description="Helical" evidence="7">
    <location>
        <begin position="76"/>
        <end position="97"/>
    </location>
</feature>
<keyword evidence="5 7" id="KW-1133">Transmembrane helix</keyword>
<evidence type="ECO:0000313" key="10">
    <source>
        <dbReference type="Proteomes" id="UP000294508"/>
    </source>
</evidence>
<keyword evidence="4 7" id="KW-0812">Transmembrane</keyword>
<dbReference type="Gene3D" id="1.10.3720.10">
    <property type="entry name" value="MetI-like"/>
    <property type="match status" value="1"/>
</dbReference>
<sequence>MKGGVDRLTGRLIDLVLVVGGLLMIAPLVWLIVNALSEPIDAFQLPPRWIPRPPSLQSFQQVPDLIPFAQMAWNSLQIAVITTAGSLLTSALAAYAFSRLRFPGRDQIFSLLLAALVVPVQLTVVPVFILMRWLHLVDTTAAIWLPALVNVFGIFFLRQYIASIPRELDEAAIMDGAGHGWILFRVILPLARPGLTALGIFVFEASWNNFFWPYIFLSSPEKMTLPVGLVSLQGAMGGGPAVVLFAAITLVVLPILVLFLIFQRSFIASIASTGLRA</sequence>
<reference evidence="9 10" key="1">
    <citation type="journal article" date="2015" name="Stand. Genomic Sci.">
        <title>Genomic Encyclopedia of Bacterial and Archaeal Type Strains, Phase III: the genomes of soil and plant-associated and newly described type strains.</title>
        <authorList>
            <person name="Whitman W.B."/>
            <person name="Woyke T."/>
            <person name="Klenk H.P."/>
            <person name="Zhou Y."/>
            <person name="Lilburn T.G."/>
            <person name="Beck B.J."/>
            <person name="De Vos P."/>
            <person name="Vandamme P."/>
            <person name="Eisen J.A."/>
            <person name="Garrity G."/>
            <person name="Hugenholtz P."/>
            <person name="Kyrpides N.C."/>
        </authorList>
    </citation>
    <scope>NUCLEOTIDE SEQUENCE [LARGE SCALE GENOMIC DNA]</scope>
    <source>
        <strain evidence="9 10">VKM Ac-2572</strain>
    </source>
</reference>
<dbReference type="InterPro" id="IPR000515">
    <property type="entry name" value="MetI-like"/>
</dbReference>
<dbReference type="PROSITE" id="PS50928">
    <property type="entry name" value="ABC_TM1"/>
    <property type="match status" value="1"/>
</dbReference>
<evidence type="ECO:0000259" key="8">
    <source>
        <dbReference type="PROSITE" id="PS50928"/>
    </source>
</evidence>
<comment type="similarity">
    <text evidence="7">Belongs to the binding-protein-dependent transport system permease family.</text>
</comment>
<dbReference type="PANTHER" id="PTHR43744:SF12">
    <property type="entry name" value="ABC TRANSPORTER PERMEASE PROTEIN MG189-RELATED"/>
    <property type="match status" value="1"/>
</dbReference>
<keyword evidence="3" id="KW-1003">Cell membrane</keyword>
<comment type="subcellular location">
    <subcellularLocation>
        <location evidence="1 7">Cell membrane</location>
        <topology evidence="1 7">Multi-pass membrane protein</topology>
    </subcellularLocation>
</comment>
<evidence type="ECO:0000256" key="5">
    <source>
        <dbReference type="ARBA" id="ARBA00022989"/>
    </source>
</evidence>
<dbReference type="Proteomes" id="UP000294508">
    <property type="component" value="Unassembled WGS sequence"/>
</dbReference>
<evidence type="ECO:0000256" key="1">
    <source>
        <dbReference type="ARBA" id="ARBA00004651"/>
    </source>
</evidence>
<keyword evidence="9" id="KW-0762">Sugar transport</keyword>
<evidence type="ECO:0000256" key="3">
    <source>
        <dbReference type="ARBA" id="ARBA00022475"/>
    </source>
</evidence>
<keyword evidence="6 7" id="KW-0472">Membrane</keyword>
<dbReference type="AlphaFoldDB" id="A0A4R2GTM3"/>
<gene>
    <name evidence="9" type="ORF">EV652_12658</name>
</gene>
<protein>
    <submittedName>
        <fullName evidence="9">Multiple sugar transport system permease protein</fullName>
    </submittedName>
</protein>
<dbReference type="PANTHER" id="PTHR43744">
    <property type="entry name" value="ABC TRANSPORTER PERMEASE PROTEIN MG189-RELATED-RELATED"/>
    <property type="match status" value="1"/>
</dbReference>
<feature type="transmembrane region" description="Helical" evidence="7">
    <location>
        <begin position="241"/>
        <end position="262"/>
    </location>
</feature>
<feature type="transmembrane region" description="Helical" evidence="7">
    <location>
        <begin position="12"/>
        <end position="33"/>
    </location>
</feature>
<accession>A0A4R2GTM3</accession>
<evidence type="ECO:0000256" key="2">
    <source>
        <dbReference type="ARBA" id="ARBA00022448"/>
    </source>
</evidence>
<feature type="domain" description="ABC transmembrane type-1" evidence="8">
    <location>
        <begin position="72"/>
        <end position="261"/>
    </location>
</feature>
<dbReference type="InterPro" id="IPR035906">
    <property type="entry name" value="MetI-like_sf"/>
</dbReference>
<proteinExistence type="inferred from homology"/>
<feature type="transmembrane region" description="Helical" evidence="7">
    <location>
        <begin position="141"/>
        <end position="161"/>
    </location>
</feature>
<evidence type="ECO:0000256" key="6">
    <source>
        <dbReference type="ARBA" id="ARBA00023136"/>
    </source>
</evidence>
<dbReference type="EMBL" id="SLWN01000026">
    <property type="protein sequence ID" value="TCO13517.1"/>
    <property type="molecule type" value="Genomic_DNA"/>
</dbReference>
<dbReference type="GO" id="GO:0055085">
    <property type="term" value="P:transmembrane transport"/>
    <property type="evidence" value="ECO:0007669"/>
    <property type="project" value="InterPro"/>
</dbReference>
<feature type="transmembrane region" description="Helical" evidence="7">
    <location>
        <begin position="109"/>
        <end position="129"/>
    </location>
</feature>
<organism evidence="9 10">
    <name type="scientific">Kribbella steppae</name>
    <dbReference type="NCBI Taxonomy" id="2512223"/>
    <lineage>
        <taxon>Bacteria</taxon>
        <taxon>Bacillati</taxon>
        <taxon>Actinomycetota</taxon>
        <taxon>Actinomycetes</taxon>
        <taxon>Propionibacteriales</taxon>
        <taxon>Kribbellaceae</taxon>
        <taxon>Kribbella</taxon>
    </lineage>
</organism>